<organism evidence="7 8">
    <name type="scientific">Paraphoma chrysanthemicola</name>
    <dbReference type="NCBI Taxonomy" id="798071"/>
    <lineage>
        <taxon>Eukaryota</taxon>
        <taxon>Fungi</taxon>
        <taxon>Dikarya</taxon>
        <taxon>Ascomycota</taxon>
        <taxon>Pezizomycotina</taxon>
        <taxon>Dothideomycetes</taxon>
        <taxon>Pleosporomycetidae</taxon>
        <taxon>Pleosporales</taxon>
        <taxon>Pleosporineae</taxon>
        <taxon>Phaeosphaeriaceae</taxon>
        <taxon>Paraphoma</taxon>
    </lineage>
</organism>
<dbReference type="CDD" id="cd18621">
    <property type="entry name" value="GH32_XdINV-like"/>
    <property type="match status" value="1"/>
</dbReference>
<comment type="caution">
    <text evidence="7">The sequence shown here is derived from an EMBL/GenBank/DDBJ whole genome shotgun (WGS) entry which is preliminary data.</text>
</comment>
<name>A0A8K0RGJ4_9PLEO</name>
<keyword evidence="8" id="KW-1185">Reference proteome</keyword>
<reference evidence="7" key="1">
    <citation type="journal article" date="2021" name="Nat. Commun.">
        <title>Genetic determinants of endophytism in the Arabidopsis root mycobiome.</title>
        <authorList>
            <person name="Mesny F."/>
            <person name="Miyauchi S."/>
            <person name="Thiergart T."/>
            <person name="Pickel B."/>
            <person name="Atanasova L."/>
            <person name="Karlsson M."/>
            <person name="Huettel B."/>
            <person name="Barry K.W."/>
            <person name="Haridas S."/>
            <person name="Chen C."/>
            <person name="Bauer D."/>
            <person name="Andreopoulos W."/>
            <person name="Pangilinan J."/>
            <person name="LaButti K."/>
            <person name="Riley R."/>
            <person name="Lipzen A."/>
            <person name="Clum A."/>
            <person name="Drula E."/>
            <person name="Henrissat B."/>
            <person name="Kohler A."/>
            <person name="Grigoriev I.V."/>
            <person name="Martin F.M."/>
            <person name="Hacquard S."/>
        </authorList>
    </citation>
    <scope>NUCLEOTIDE SEQUENCE</scope>
    <source>
        <strain evidence="7">MPI-SDFR-AT-0120</strain>
    </source>
</reference>
<dbReference type="AlphaFoldDB" id="A0A8K0RGJ4"/>
<dbReference type="GO" id="GO:0004575">
    <property type="term" value="F:sucrose alpha-glucosidase activity"/>
    <property type="evidence" value="ECO:0007669"/>
    <property type="project" value="TreeGrafter"/>
</dbReference>
<dbReference type="Pfam" id="PF08244">
    <property type="entry name" value="Glyco_hydro_32C"/>
    <property type="match status" value="1"/>
</dbReference>
<feature type="domain" description="Glycosyl hydrolase family 32 C-terminal" evidence="6">
    <location>
        <begin position="424"/>
        <end position="571"/>
    </location>
</feature>
<dbReference type="SUPFAM" id="SSF49899">
    <property type="entry name" value="Concanavalin A-like lectins/glucanases"/>
    <property type="match status" value="1"/>
</dbReference>
<dbReference type="InterPro" id="IPR013320">
    <property type="entry name" value="ConA-like_dom_sf"/>
</dbReference>
<dbReference type="GO" id="GO:0005737">
    <property type="term" value="C:cytoplasm"/>
    <property type="evidence" value="ECO:0007669"/>
    <property type="project" value="TreeGrafter"/>
</dbReference>
<dbReference type="InterPro" id="IPR013148">
    <property type="entry name" value="Glyco_hydro_32_N"/>
</dbReference>
<dbReference type="InterPro" id="IPR013189">
    <property type="entry name" value="Glyco_hydro_32_C"/>
</dbReference>
<accession>A0A8K0RGJ4</accession>
<dbReference type="InterPro" id="IPR001362">
    <property type="entry name" value="Glyco_hydro_32"/>
</dbReference>
<evidence type="ECO:0000256" key="1">
    <source>
        <dbReference type="ARBA" id="ARBA00009902"/>
    </source>
</evidence>
<dbReference type="PANTHER" id="PTHR42800:SF3">
    <property type="entry name" value="GLYCOSYL HYDROLASE FAMILY 32 N-TERMINAL DOMAIN-CONTAINING PROTEIN"/>
    <property type="match status" value="1"/>
</dbReference>
<gene>
    <name evidence="7" type="ORF">FB567DRAFT_600645</name>
</gene>
<dbReference type="InterPro" id="IPR023296">
    <property type="entry name" value="Glyco_hydro_beta-prop_sf"/>
</dbReference>
<dbReference type="SMART" id="SM00640">
    <property type="entry name" value="Glyco_32"/>
    <property type="match status" value="1"/>
</dbReference>
<dbReference type="GO" id="GO:0005987">
    <property type="term" value="P:sucrose catabolic process"/>
    <property type="evidence" value="ECO:0007669"/>
    <property type="project" value="TreeGrafter"/>
</dbReference>
<protein>
    <submittedName>
        <fullName evidence="7">Glycosyl hydrolase</fullName>
    </submittedName>
</protein>
<proteinExistence type="inferred from homology"/>
<evidence type="ECO:0000256" key="3">
    <source>
        <dbReference type="ARBA" id="ARBA00023295"/>
    </source>
</evidence>
<keyword evidence="3 4" id="KW-0326">Glycosidase</keyword>
<dbReference type="Gene3D" id="2.60.120.560">
    <property type="entry name" value="Exo-inulinase, domain 1"/>
    <property type="match status" value="1"/>
</dbReference>
<evidence type="ECO:0000256" key="2">
    <source>
        <dbReference type="ARBA" id="ARBA00022801"/>
    </source>
</evidence>
<evidence type="ECO:0000256" key="4">
    <source>
        <dbReference type="RuleBase" id="RU362110"/>
    </source>
</evidence>
<evidence type="ECO:0000313" key="7">
    <source>
        <dbReference type="EMBL" id="KAH7094918.1"/>
    </source>
</evidence>
<dbReference type="Proteomes" id="UP000813461">
    <property type="component" value="Unassembled WGS sequence"/>
</dbReference>
<evidence type="ECO:0000259" key="5">
    <source>
        <dbReference type="Pfam" id="PF00251"/>
    </source>
</evidence>
<sequence>MTAQNLDNEGLIEKNKIERPSNQHFVRPSIHITDSCWINDPCAPGYDPKTKLYHLFYQCNPYGCDWGNMSWGHVTSRDLVSWTRMPIQPALKPDQPYDMEGVFTGCFVPSSTINGTEAGHLTVCYSSIRELPFHWSTPPYPRNAAGIAVAVSQDGGESWTKSPKNPVLEGEPDGILVTGFRDPYIAPWPALSDFRGVAENCLYGLVSGGREGSGPTTFLYEIDKSDVCTWRYLGPLVNLPMRFTPSRATGVNFGMNWECTNFMTLSNGSSSRQILIIGAEGDVERTHLARPVPPAGHPTRTVRQQLWMCGDLVKSSHGIEMKYRYGGILDHGSYYAANSFDDPRTDTRVVYGWIPEEDCTADYAQKKGWNGSLGLPREVFLLSISNVVKALKTPVVDISTVEAKKNDAGTWTILTLGVRPLKILQSLRQGARELRINHLSIDPERGAKSLTTVRTPTWELIADVQLPEGCETFELECRHQESRRTRFNLVFQLREETIIVQRYHTGTSSAFNNSPEQGPFTLFKIRDAECAKDGFERFRLRVFSDGDILEVFANDRFALATMVYHDWKTCNMDITTSVTGPSGAACSADFGIWDGLGSVFTGNS</sequence>
<comment type="similarity">
    <text evidence="1 4">Belongs to the glycosyl hydrolase 32 family.</text>
</comment>
<dbReference type="PANTHER" id="PTHR42800">
    <property type="entry name" value="EXOINULINASE INUD (AFU_ORTHOLOGUE AFUA_5G00480)"/>
    <property type="match status" value="1"/>
</dbReference>
<dbReference type="EMBL" id="JAGMVJ010000001">
    <property type="protein sequence ID" value="KAH7094918.1"/>
    <property type="molecule type" value="Genomic_DNA"/>
</dbReference>
<dbReference type="OrthoDB" id="202537at2759"/>
<dbReference type="Gene3D" id="2.115.10.20">
    <property type="entry name" value="Glycosyl hydrolase domain, family 43"/>
    <property type="match status" value="1"/>
</dbReference>
<dbReference type="SUPFAM" id="SSF75005">
    <property type="entry name" value="Arabinanase/levansucrase/invertase"/>
    <property type="match status" value="1"/>
</dbReference>
<keyword evidence="2 4" id="KW-0378">Hydrolase</keyword>
<evidence type="ECO:0000313" key="8">
    <source>
        <dbReference type="Proteomes" id="UP000813461"/>
    </source>
</evidence>
<dbReference type="Pfam" id="PF00251">
    <property type="entry name" value="Glyco_hydro_32N"/>
    <property type="match status" value="1"/>
</dbReference>
<evidence type="ECO:0000259" key="6">
    <source>
        <dbReference type="Pfam" id="PF08244"/>
    </source>
</evidence>
<feature type="domain" description="Glycosyl hydrolase family 32 N-terminal" evidence="5">
    <location>
        <begin position="34"/>
        <end position="381"/>
    </location>
</feature>